<evidence type="ECO:0000256" key="10">
    <source>
        <dbReference type="ARBA" id="ARBA00022695"/>
    </source>
</evidence>
<evidence type="ECO:0000256" key="26">
    <source>
        <dbReference type="ARBA" id="ARBA00048548"/>
    </source>
</evidence>
<dbReference type="PROSITE" id="PS50526">
    <property type="entry name" value="RDRP_SSRNA_NEG_NONSEG"/>
    <property type="match status" value="1"/>
</dbReference>
<keyword evidence="13" id="KW-0067">ATP-binding</keyword>
<keyword evidence="5" id="KW-0696">RNA-directed RNA polymerase</keyword>
<evidence type="ECO:0000256" key="17">
    <source>
        <dbReference type="ARBA" id="ARBA00023200"/>
    </source>
</evidence>
<dbReference type="GO" id="GO:0005524">
    <property type="term" value="F:ATP binding"/>
    <property type="evidence" value="ECO:0007669"/>
    <property type="project" value="UniProtKB-KW"/>
</dbReference>
<evidence type="ECO:0000259" key="28">
    <source>
        <dbReference type="PROSITE" id="PS51590"/>
    </source>
</evidence>
<keyword evidence="15" id="KW-0693">Viral RNA replication</keyword>
<evidence type="ECO:0000256" key="18">
    <source>
        <dbReference type="ARBA" id="ARBA00023268"/>
    </source>
</evidence>
<comment type="catalytic activity">
    <reaction evidence="26">
        <text>GTP + H2O = GDP + phosphate + H(+)</text>
        <dbReference type="Rhea" id="RHEA:19669"/>
        <dbReference type="ChEBI" id="CHEBI:15377"/>
        <dbReference type="ChEBI" id="CHEBI:15378"/>
        <dbReference type="ChEBI" id="CHEBI:37565"/>
        <dbReference type="ChEBI" id="CHEBI:43474"/>
        <dbReference type="ChEBI" id="CHEBI:58189"/>
    </reaction>
</comment>
<feature type="domain" description="RdRp catalytic" evidence="27">
    <location>
        <begin position="582"/>
        <end position="767"/>
    </location>
</feature>
<evidence type="ECO:0000256" key="4">
    <source>
        <dbReference type="ARBA" id="ARBA00012582"/>
    </source>
</evidence>
<dbReference type="InterPro" id="IPR025786">
    <property type="entry name" value="Mononega_L_MeTrfase"/>
</dbReference>
<organism evidence="29">
    <name type="scientific">Leucanthemum virus 1</name>
    <dbReference type="NCBI Taxonomy" id="2977970"/>
    <lineage>
        <taxon>Viruses</taxon>
        <taxon>Riboviria</taxon>
        <taxon>Orthornavirae</taxon>
        <taxon>Negarnaviricota</taxon>
        <taxon>Haploviricotina</taxon>
        <taxon>Monjiviricetes</taxon>
        <taxon>Mononegavirales</taxon>
        <taxon>Rhabdoviridae</taxon>
        <taxon>Betarhabdovirinae</taxon>
        <taxon>Varicosavirus</taxon>
        <taxon>Varicosavirus leucanthemi</taxon>
    </lineage>
</organism>
<keyword evidence="6" id="KW-0489">Methyltransferase</keyword>
<dbReference type="InterPro" id="IPR026890">
    <property type="entry name" value="Mononeg_mRNAcap"/>
</dbReference>
<dbReference type="GO" id="GO:0016787">
    <property type="term" value="F:hydrolase activity"/>
    <property type="evidence" value="ECO:0007669"/>
    <property type="project" value="UniProtKB-KW"/>
</dbReference>
<evidence type="ECO:0000256" key="3">
    <source>
        <dbReference type="ARBA" id="ARBA00012494"/>
    </source>
</evidence>
<keyword evidence="7" id="KW-0507">mRNA processing</keyword>
<evidence type="ECO:0000256" key="16">
    <source>
        <dbReference type="ARBA" id="ARBA00023042"/>
    </source>
</evidence>
<sequence length="2021" mass="232171">MSVDEETYNSVLGINEDEDLDEKTMLDLHLGNAINLDIVEFLLTGSFNKYKLFVAGFQKDLWREILPFQNKDEDIHIGLLKCTQTVLLKRSMKANMPYNLFRDLTKIIAKSLKARDIIIPIVEYEEEIVNTKMHVNALHLELFRFALKVICMSSEAWREGGKTFYSGLRIYDKTVYGRFRNHGIDWKVKCNNQFCTIYDCLTEEEHVGTFDSFLLLMDTLGQRLCLEIGIIISSAANVEGTPVLEDVMGVIETGDLVLKRYGNNGYEFIALFESIIVSVILRKNPDLVTDNQKFFDNCRFELEEMIVEGIFDKGIMVYFDAMTGFLIELPDEVLSNVFCIYRIWGHPRVNILEGMEKVMKKGTAIKLPSIEIAEVIKIQFKKMFVMNYYDKHHTYPNLEYINDKRSYLQDCLEIGSPISMSHQNYSFYDWNFVRLKQMWTIPVTYDIFHILNDKAVSPTRSELHQSVKKGAGTYLGAQRRGLVRWLTGRSIKCKEFLDEIEDNGLDEDSLIIGMYEKEREIKIKARMFSLMSERMRMYFVLTEELIAEHILKYFPQITMKDPLHVQIKKLWAVSGSSYEESLDPVINIDFEKWNLNFRDELTRPIFSEMDNLFGYTNLIARTHDIFYNSYIYSSSGKYLPKVSPTGLIIDPPMSYTHHAGGFEGLRQKGWTVATVCLLCYLTDISKISMNLLGQGDNQVIRLYMPHNYWNNLNMSKDQKIIAAKEKLNKFMRDMDSHFGQAGLPIKMRETWTSTRLCMYGKNMYLDGKCMPQWLKKLLRTYAMSNEGTLTISGVIGTLATNMNAAAHASTSPDIMYVIYMFLAEWSLEFLFAYHPFTRSSITNGSEIEILMPSRHGRKKISSGFINLHRLAVTIITIPTSVGGSITIPMTSFIMRGFPDHGSEGYAWLKLLSSVDSPWRSMFQNWYSFIPNETIEFDMLVQSPWSINHKKPPTPGLQSREVVRDWLLSGQFDKNVFIKNVKSIMGGFDRKRVSRMFCTEEINPLILNELYNTFPQVYLDSVLRRVENTRTIKKMAMSMGNRAPIVSALMELETSFIGYLYWRGNNKGKVFSECATEQCRNARNKGWGRIIKGLTTPHPLEYAFDMQCTSINTRCDGSDYIYARIDPQGSFPPYLGSKVKTKVMSMQDPSARTEPLVTISSKLAKLAPWLKLGPNTLKLIERNVSVVCNTEIFDNFFDEEHTFFSGSVEHRYNPACSSEGCFINYSPQIGSKVFMSTDNMPRYGKGQQNVTMNFQALFCMIQYCSARRYDTTCLHYHLRCESCIREVDDKLTDIEDFTDLLESVYNESTLKELSETLGFLSENYSRNLETPKESSSFLHLKGSGTLNSRSLNDGVTWLLALKAAKMIMCAQDSSTTMINQEDLQSFPRVYSYKVSSDKVLEYCVMCCITIKHTRMYKKNENTDFDRVKGKLKSQLLKTTVDKFKGIASLCIGRTFDSSQGEKAVYYNTGEFPETVVGFTTAIRSEIVSKVDDMTGFSNDHRKWIIPVAGVSLSDQVLLVKVRLLSREHCGDCIHSLTLIANDRSSYIDCGQGHLNKEMMKCKGILMPLDAVMKGFDLKRTRITPRLSMEGYGFASILSWCYPIEYRNSSLIAKIDCDATLKNFLIENESVVLPTRAGYKWDLMISLIQEKAYENVIVLGDGTGFTSAICARRFPSAAIYPSGLLETGKMIPQDLQSIKPFVSRVYTNVNSALLENVADDITNQKWLPEFTNFLTHLRGRTLVISDIEGRGLLERTVERVLSTLLSMDNVDLVFKVYFRTFETDLTVYKYSNWMCNLRYQEGFVSNLKITLRKLMPRESSFTEISTKSAPVNVLKDWLDLFHNTYDELLNVSIKIALNSLHRNLIPVEKKEMLYPREVILVRLLTYLSTNFKVPYTGMAPNDNRKLLDGTLCRIIRGVKMVLLALYGCKIKNMEFYRNLGLAKADTDIRYKQLRDFQLLFIEWEREIHITDKEERAANVLRTIYLCSRGVKDDGSVPESLNELYLKDIIPANIFWKRARGALV</sequence>
<evidence type="ECO:0000256" key="23">
    <source>
        <dbReference type="ARBA" id="ARBA00031012"/>
    </source>
</evidence>
<dbReference type="Pfam" id="PF00946">
    <property type="entry name" value="Mononeg_RNA_pol"/>
    <property type="match status" value="1"/>
</dbReference>
<evidence type="ECO:0000256" key="9">
    <source>
        <dbReference type="ARBA" id="ARBA00022691"/>
    </source>
</evidence>
<dbReference type="PROSITE" id="PS51590">
    <property type="entry name" value="SAM_MT_MNV_L"/>
    <property type="match status" value="1"/>
</dbReference>
<dbReference type="EC" id="2.7.7.48" evidence="3"/>
<protein>
    <recommendedName>
        <fullName evidence="23">Replicase</fullName>
        <ecNumber evidence="21">2.1.1.375</ecNumber>
        <ecNumber evidence="3">2.7.7.48</ecNumber>
        <ecNumber evidence="4">2.7.7.88</ecNumber>
    </recommendedName>
    <alternativeName>
        <fullName evidence="22">Transcriptase</fullName>
    </alternativeName>
</protein>
<dbReference type="GO" id="GO:0004482">
    <property type="term" value="F:mRNA 5'-cap (guanine-N7-)-methyltransferase activity"/>
    <property type="evidence" value="ECO:0007669"/>
    <property type="project" value="InterPro"/>
</dbReference>
<keyword evidence="10" id="KW-0548">Nucleotidyltransferase</keyword>
<comment type="catalytic activity">
    <reaction evidence="24">
        <text>a 5'-end (5'-triphosphoguanosine)-adenylyl-adenylyl-cytidylyl-adenosine in mRNA + S-adenosyl-L-methionine = a 5'-end (5'-triphosphoguanosine)-(2'-O-methyladenylyl)-adenylyl-cytidylyl-adenosine in mRNA + S-adenosyl-L-homocysteine + H(+)</text>
        <dbReference type="Rhea" id="RHEA:65380"/>
        <dbReference type="Rhea" id="RHEA-COMP:16797"/>
        <dbReference type="Rhea" id="RHEA-COMP:16801"/>
        <dbReference type="ChEBI" id="CHEBI:15378"/>
        <dbReference type="ChEBI" id="CHEBI:57856"/>
        <dbReference type="ChEBI" id="CHEBI:59789"/>
        <dbReference type="ChEBI" id="CHEBI:156482"/>
        <dbReference type="ChEBI" id="CHEBI:156484"/>
    </reaction>
</comment>
<evidence type="ECO:0000256" key="13">
    <source>
        <dbReference type="ARBA" id="ARBA00022840"/>
    </source>
</evidence>
<comment type="subcellular location">
    <subcellularLocation>
        <location evidence="1">Host cytoplasm</location>
    </subcellularLocation>
    <subcellularLocation>
        <location evidence="2">Virion</location>
    </subcellularLocation>
</comment>
<keyword evidence="14" id="KW-0946">Virion</keyword>
<keyword evidence="17" id="KW-1035">Host cytoplasm</keyword>
<keyword evidence="18" id="KW-0511">Multifunctional enzyme</keyword>
<proteinExistence type="predicted"/>
<accession>A0A9N6YIW8</accession>
<reference evidence="29" key="1">
    <citation type="journal article" date="2022" name="bioRxiv">
        <title>Unlocking the hidden genetic diversity of varicosaviruses, the neglected plant rhabdoviruses.</title>
        <authorList>
            <person name="Bejerman N."/>
            <person name="Dietzgen R.G."/>
            <person name="Debat H."/>
        </authorList>
    </citation>
    <scope>NUCLEOTIDE SEQUENCE</scope>
</reference>
<evidence type="ECO:0000256" key="25">
    <source>
        <dbReference type="ARBA" id="ARBA00047370"/>
    </source>
</evidence>
<evidence type="ECO:0000256" key="19">
    <source>
        <dbReference type="ARBA" id="ARBA00024494"/>
    </source>
</evidence>
<evidence type="ECO:0000256" key="22">
    <source>
        <dbReference type="ARBA" id="ARBA00030436"/>
    </source>
</evidence>
<evidence type="ECO:0000256" key="2">
    <source>
        <dbReference type="ARBA" id="ARBA00004328"/>
    </source>
</evidence>
<dbReference type="GO" id="GO:0044423">
    <property type="term" value="C:virion component"/>
    <property type="evidence" value="ECO:0007669"/>
    <property type="project" value="UniProtKB-KW"/>
</dbReference>
<keyword evidence="9" id="KW-0949">S-adenosyl-L-methionine</keyword>
<evidence type="ECO:0000256" key="6">
    <source>
        <dbReference type="ARBA" id="ARBA00022603"/>
    </source>
</evidence>
<name>A0A9N6YIW8_9RHAB</name>
<evidence type="ECO:0000256" key="15">
    <source>
        <dbReference type="ARBA" id="ARBA00022953"/>
    </source>
</evidence>
<evidence type="ECO:0000256" key="21">
    <source>
        <dbReference type="ARBA" id="ARBA00026099"/>
    </source>
</evidence>
<evidence type="ECO:0000256" key="11">
    <source>
        <dbReference type="ARBA" id="ARBA00022741"/>
    </source>
</evidence>
<evidence type="ECO:0000256" key="8">
    <source>
        <dbReference type="ARBA" id="ARBA00022679"/>
    </source>
</evidence>
<keyword evidence="12" id="KW-0378">Hydrolase</keyword>
<evidence type="ECO:0000256" key="7">
    <source>
        <dbReference type="ARBA" id="ARBA00022664"/>
    </source>
</evidence>
<dbReference type="Pfam" id="PF14318">
    <property type="entry name" value="Mononeg_mRNAcap"/>
    <property type="match status" value="1"/>
</dbReference>
<keyword evidence="16" id="KW-0506">mRNA capping</keyword>
<evidence type="ECO:0000256" key="12">
    <source>
        <dbReference type="ARBA" id="ARBA00022801"/>
    </source>
</evidence>
<comment type="catalytic activity">
    <reaction evidence="25">
        <text>a 5'-end (5'-triphosphoguanosine)-adenylyl-adenylyl-cytidylyl-adenosine in mRNA + 2 S-adenosyl-L-methionine = a 5'-end (N(7)-methyl 5'-triphosphoguanosine)-(2'-O-methyladenylyl)-adenylyl-cytidylyl-adenosine in mRNA + 2 S-adenosyl-L-homocysteine + H(+)</text>
        <dbReference type="Rhea" id="RHEA:65376"/>
        <dbReference type="Rhea" id="RHEA-COMP:16797"/>
        <dbReference type="Rhea" id="RHEA-COMP:16798"/>
        <dbReference type="ChEBI" id="CHEBI:15378"/>
        <dbReference type="ChEBI" id="CHEBI:57856"/>
        <dbReference type="ChEBI" id="CHEBI:59789"/>
        <dbReference type="ChEBI" id="CHEBI:156483"/>
        <dbReference type="ChEBI" id="CHEBI:156484"/>
        <dbReference type="EC" id="2.1.1.375"/>
    </reaction>
</comment>
<evidence type="ECO:0000256" key="24">
    <source>
        <dbReference type="ARBA" id="ARBA00047332"/>
    </source>
</evidence>
<dbReference type="GO" id="GO:0003968">
    <property type="term" value="F:RNA-directed RNA polymerase activity"/>
    <property type="evidence" value="ECO:0007669"/>
    <property type="project" value="UniProtKB-KW"/>
</dbReference>
<comment type="catalytic activity">
    <reaction evidence="20">
        <text>a 5'-end (5'-triphosphoguanosine)-(2'-O-methyladenylyl)-adenylyl-cytidylyl-adenosine in mRNA + S-adenosyl-L-methionine = a 5'-end (N(7)-methyl 5'-triphosphoguanosine)-(2'-O-methyladenylyl)-adenylyl-cytidylyl-adenosine in mRNA + S-adenosyl-L-homocysteine</text>
        <dbReference type="Rhea" id="RHEA:65440"/>
        <dbReference type="Rhea" id="RHEA-COMP:16798"/>
        <dbReference type="Rhea" id="RHEA-COMP:16801"/>
        <dbReference type="ChEBI" id="CHEBI:57856"/>
        <dbReference type="ChEBI" id="CHEBI:59789"/>
        <dbReference type="ChEBI" id="CHEBI:156482"/>
        <dbReference type="ChEBI" id="CHEBI:156483"/>
    </reaction>
</comment>
<evidence type="ECO:0000256" key="20">
    <source>
        <dbReference type="ARBA" id="ARBA00024499"/>
    </source>
</evidence>
<evidence type="ECO:0000256" key="14">
    <source>
        <dbReference type="ARBA" id="ARBA00022844"/>
    </source>
</evidence>
<dbReference type="EMBL" id="BK061774">
    <property type="protein sequence ID" value="DAZ90732.1"/>
    <property type="molecule type" value="Viral_cRNA"/>
</dbReference>
<evidence type="ECO:0000313" key="29">
    <source>
        <dbReference type="EMBL" id="DAZ90732.1"/>
    </source>
</evidence>
<evidence type="ECO:0000256" key="1">
    <source>
        <dbReference type="ARBA" id="ARBA00004192"/>
    </source>
</evidence>
<evidence type="ECO:0000256" key="5">
    <source>
        <dbReference type="ARBA" id="ARBA00022484"/>
    </source>
</evidence>
<evidence type="ECO:0000259" key="27">
    <source>
        <dbReference type="PROSITE" id="PS50526"/>
    </source>
</evidence>
<comment type="catalytic activity">
    <reaction evidence="19">
        <text>a 5'-end triphospho-adenylyl-adenylyl-cytidylyl-adenosine in mRNA + GDP + H(+) = a 5'-end (5'-triphosphoguanosine)-adenylyl-adenylyl-cytidylyl-adenosine in mRNA + diphosphate</text>
        <dbReference type="Rhea" id="RHEA:65436"/>
        <dbReference type="Rhea" id="RHEA-COMP:16797"/>
        <dbReference type="Rhea" id="RHEA-COMP:16799"/>
        <dbReference type="ChEBI" id="CHEBI:15378"/>
        <dbReference type="ChEBI" id="CHEBI:33019"/>
        <dbReference type="ChEBI" id="CHEBI:58189"/>
        <dbReference type="ChEBI" id="CHEBI:156484"/>
        <dbReference type="ChEBI" id="CHEBI:156503"/>
        <dbReference type="EC" id="2.7.7.88"/>
    </reaction>
</comment>
<feature type="domain" description="Mononegavirus-type SAM-dependent 2'-O-MTase" evidence="28">
    <location>
        <begin position="1627"/>
        <end position="1803"/>
    </location>
</feature>
<dbReference type="EC" id="2.1.1.375" evidence="21"/>
<dbReference type="EC" id="2.7.7.88" evidence="4"/>
<keyword evidence="8" id="KW-0808">Transferase</keyword>
<dbReference type="GO" id="GO:0030430">
    <property type="term" value="C:host cell cytoplasm"/>
    <property type="evidence" value="ECO:0007669"/>
    <property type="project" value="UniProtKB-SubCell"/>
</dbReference>
<keyword evidence="11" id="KW-0547">Nucleotide-binding</keyword>
<dbReference type="InterPro" id="IPR014023">
    <property type="entry name" value="Mononeg_RNA_pol_cat"/>
</dbReference>